<protein>
    <submittedName>
        <fullName evidence="1">Uncharacterized protein</fullName>
    </submittedName>
</protein>
<dbReference type="AlphaFoldDB" id="A0A0A8XTB9"/>
<name>A0A0A8XTB9_ARUDO</name>
<sequence>MHGTSKENKLMNIVLGAVCWSLWLMRNDLVFQNKLCSSPQAVVYRVILFL</sequence>
<reference evidence="1" key="1">
    <citation type="submission" date="2014-09" db="EMBL/GenBank/DDBJ databases">
        <authorList>
            <person name="Magalhaes I.L.F."/>
            <person name="Oliveira U."/>
            <person name="Santos F.R."/>
            <person name="Vidigal T.H.D.A."/>
            <person name="Brescovit A.D."/>
            <person name="Santos A.J."/>
        </authorList>
    </citation>
    <scope>NUCLEOTIDE SEQUENCE</scope>
    <source>
        <tissue evidence="1">Shoot tissue taken approximately 20 cm above the soil surface</tissue>
    </source>
</reference>
<reference evidence="1" key="2">
    <citation type="journal article" date="2015" name="Data Brief">
        <title>Shoot transcriptome of the giant reed, Arundo donax.</title>
        <authorList>
            <person name="Barrero R.A."/>
            <person name="Guerrero F.D."/>
            <person name="Moolhuijzen P."/>
            <person name="Goolsby J.A."/>
            <person name="Tidwell J."/>
            <person name="Bellgard S.E."/>
            <person name="Bellgard M.I."/>
        </authorList>
    </citation>
    <scope>NUCLEOTIDE SEQUENCE</scope>
    <source>
        <tissue evidence="1">Shoot tissue taken approximately 20 cm above the soil surface</tissue>
    </source>
</reference>
<organism evidence="1">
    <name type="scientific">Arundo donax</name>
    <name type="common">Giant reed</name>
    <name type="synonym">Donax arundinaceus</name>
    <dbReference type="NCBI Taxonomy" id="35708"/>
    <lineage>
        <taxon>Eukaryota</taxon>
        <taxon>Viridiplantae</taxon>
        <taxon>Streptophyta</taxon>
        <taxon>Embryophyta</taxon>
        <taxon>Tracheophyta</taxon>
        <taxon>Spermatophyta</taxon>
        <taxon>Magnoliopsida</taxon>
        <taxon>Liliopsida</taxon>
        <taxon>Poales</taxon>
        <taxon>Poaceae</taxon>
        <taxon>PACMAD clade</taxon>
        <taxon>Arundinoideae</taxon>
        <taxon>Arundineae</taxon>
        <taxon>Arundo</taxon>
    </lineage>
</organism>
<evidence type="ECO:0000313" key="1">
    <source>
        <dbReference type="EMBL" id="JAD15925.1"/>
    </source>
</evidence>
<dbReference type="EMBL" id="GBRH01281970">
    <property type="protein sequence ID" value="JAD15925.1"/>
    <property type="molecule type" value="Transcribed_RNA"/>
</dbReference>
<accession>A0A0A8XTB9</accession>
<proteinExistence type="predicted"/>